<keyword evidence="1" id="KW-0472">Membrane</keyword>
<feature type="transmembrane region" description="Helical" evidence="1">
    <location>
        <begin position="48"/>
        <end position="69"/>
    </location>
</feature>
<keyword evidence="1" id="KW-0812">Transmembrane</keyword>
<dbReference type="PROSITE" id="PS51257">
    <property type="entry name" value="PROKAR_LIPOPROTEIN"/>
    <property type="match status" value="1"/>
</dbReference>
<protein>
    <recommendedName>
        <fullName evidence="4">Pentapeptide repeat protein</fullName>
    </recommendedName>
</protein>
<evidence type="ECO:0000256" key="1">
    <source>
        <dbReference type="SAM" id="Phobius"/>
    </source>
</evidence>
<dbReference type="Proteomes" id="UP000243542">
    <property type="component" value="Unassembled WGS sequence"/>
</dbReference>
<organism evidence="2 3">
    <name type="scientific">Amycolatopsis sulphurea</name>
    <dbReference type="NCBI Taxonomy" id="76022"/>
    <lineage>
        <taxon>Bacteria</taxon>
        <taxon>Bacillati</taxon>
        <taxon>Actinomycetota</taxon>
        <taxon>Actinomycetes</taxon>
        <taxon>Pseudonocardiales</taxon>
        <taxon>Pseudonocardiaceae</taxon>
        <taxon>Amycolatopsis</taxon>
    </lineage>
</organism>
<accession>A0A2A9FEN7</accession>
<evidence type="ECO:0008006" key="4">
    <source>
        <dbReference type="Google" id="ProtNLM"/>
    </source>
</evidence>
<dbReference type="AlphaFoldDB" id="A0A2A9FEN7"/>
<evidence type="ECO:0000313" key="3">
    <source>
        <dbReference type="Proteomes" id="UP000243542"/>
    </source>
</evidence>
<sequence length="304" mass="33662">MLPSSRVLTTRTIAWWGAGIVLLACLAATVLLLLLGQGRPEDTARLDALRTAANVVVGTGGAAALLLAARRQRSAELDLVQKDHDATQRRITEIYGKAADQLGSDRAPVRLAGLYALERLAQDHREQRQTIVNLMCAYLRMPHNDEAEEIQVRKAAQRILLLHLRPGTAPGPLGSFWPDIDLDFSGAHLVALTLTHCRIRSIVCYQTEFFEFAAFRGTEFGTKADFNQAVFRERADFRGTTFGDERENFHGAQFEKQAEFGVKSAARLDGALVRPGHKRVWPPGWVERPGADGWARMVRSGVPE</sequence>
<dbReference type="Gene3D" id="2.160.20.80">
    <property type="entry name" value="E3 ubiquitin-protein ligase SopA"/>
    <property type="match status" value="1"/>
</dbReference>
<keyword evidence="1" id="KW-1133">Transmembrane helix</keyword>
<comment type="caution">
    <text evidence="2">The sequence shown here is derived from an EMBL/GenBank/DDBJ whole genome shotgun (WGS) entry which is preliminary data.</text>
</comment>
<dbReference type="RefSeq" id="WP_098513302.1">
    <property type="nucleotide sequence ID" value="NZ_JBIAKZ010000018.1"/>
</dbReference>
<reference evidence="2 3" key="1">
    <citation type="submission" date="2017-10" db="EMBL/GenBank/DDBJ databases">
        <title>Sequencing the genomes of 1000 actinobacteria strains.</title>
        <authorList>
            <person name="Klenk H.-P."/>
        </authorList>
    </citation>
    <scope>NUCLEOTIDE SEQUENCE [LARGE SCALE GENOMIC DNA]</scope>
    <source>
        <strain evidence="2 3">DSM 46092</strain>
    </source>
</reference>
<proteinExistence type="predicted"/>
<keyword evidence="3" id="KW-1185">Reference proteome</keyword>
<evidence type="ECO:0000313" key="2">
    <source>
        <dbReference type="EMBL" id="PFG49393.1"/>
    </source>
</evidence>
<dbReference type="EMBL" id="PDJK01000002">
    <property type="protein sequence ID" value="PFG49393.1"/>
    <property type="molecule type" value="Genomic_DNA"/>
</dbReference>
<feature type="transmembrane region" description="Helical" evidence="1">
    <location>
        <begin position="12"/>
        <end position="36"/>
    </location>
</feature>
<name>A0A2A9FEN7_9PSEU</name>
<gene>
    <name evidence="2" type="ORF">ATK36_4546</name>
</gene>